<dbReference type="OrthoDB" id="408631at2759"/>
<sequence length="541" mass="56894">MRTFLYVIVPALLAGIAQCMYMPIAAAPNTVTTMTSLGPAVGTVTAAGAVKYVVRYASTPVRWGAPAVERVFLPANISNPSAMPPVCPQDGYSPGQYSEDCLFLVLYVPPNTRPSSSLPMLMWIHGGTNIMGSASNPGLDGSNLAIATQSIVAVVQYRLGVLGFLPPFTPGAVTNPAIHDLIAALQFLHTAGPSLGGSTARVTIAGQSSGAGLVRTLLGTPSASQYFARAWLHSDPMNYGLLPPASLAPFQQETYANISSPLTASVADLLTAYDNTLYTLEQPFDLVGLEGPRPVVDGQLVQYYMQPFATSYAPSNRLLPQQVKAIVLTTVSAEAGPADYANPAFATPLPYAAFLPVLESVLGEPRAGLVANSSYYADPAAENNPSGGDIRSLGVEVGTDYLWRCSNYAFARAYSALGAKVYVGEFQAGALYPDNDSPQAVADFCTDTPSTVCHEDDIYILFGTTPSPNSGQTALTRELQGRYKQWVLDGVPGGDWRGVQGSVVGARILGGQGDGGLVAAGACDPAFWGKQVDFDYQAYSS</sequence>
<accession>A0A167RPP7</accession>
<proteinExistence type="predicted"/>
<reference evidence="3 4" key="1">
    <citation type="journal article" date="2016" name="Mol. Biol. Evol.">
        <title>Comparative Genomics of Early-Diverging Mushroom-Forming Fungi Provides Insights into the Origins of Lignocellulose Decay Capabilities.</title>
        <authorList>
            <person name="Nagy L.G."/>
            <person name="Riley R."/>
            <person name="Tritt A."/>
            <person name="Adam C."/>
            <person name="Daum C."/>
            <person name="Floudas D."/>
            <person name="Sun H."/>
            <person name="Yadav J.S."/>
            <person name="Pangilinan J."/>
            <person name="Larsson K.H."/>
            <person name="Matsuura K."/>
            <person name="Barry K."/>
            <person name="Labutti K."/>
            <person name="Kuo R."/>
            <person name="Ohm R.A."/>
            <person name="Bhattacharya S.S."/>
            <person name="Shirouzu T."/>
            <person name="Yoshinaga Y."/>
            <person name="Martin F.M."/>
            <person name="Grigoriev I.V."/>
            <person name="Hibbett D.S."/>
        </authorList>
    </citation>
    <scope>NUCLEOTIDE SEQUENCE [LARGE SCALE GENOMIC DNA]</scope>
    <source>
        <strain evidence="3 4">TUFC12733</strain>
    </source>
</reference>
<dbReference type="ESTHER" id="9basi-a0a167rpp7">
    <property type="family name" value="Fungal_carboxylesterase_lipase"/>
</dbReference>
<dbReference type="Pfam" id="PF00135">
    <property type="entry name" value="COesterase"/>
    <property type="match status" value="1"/>
</dbReference>
<dbReference type="InterPro" id="IPR029058">
    <property type="entry name" value="AB_hydrolase_fold"/>
</dbReference>
<protein>
    <submittedName>
        <fullName evidence="3">Alpha/beta-hydrolase</fullName>
    </submittedName>
</protein>
<dbReference type="PANTHER" id="PTHR45570">
    <property type="entry name" value="CARBOXYLIC ESTER HYDROLASE"/>
    <property type="match status" value="1"/>
</dbReference>
<dbReference type="InterPro" id="IPR002018">
    <property type="entry name" value="CarbesteraseB"/>
</dbReference>
<dbReference type="Proteomes" id="UP000076738">
    <property type="component" value="Unassembled WGS sequence"/>
</dbReference>
<evidence type="ECO:0000259" key="2">
    <source>
        <dbReference type="Pfam" id="PF00135"/>
    </source>
</evidence>
<dbReference type="STRING" id="1330018.A0A167RPP7"/>
<keyword evidence="4" id="KW-1185">Reference proteome</keyword>
<dbReference type="Gene3D" id="3.40.50.1820">
    <property type="entry name" value="alpha/beta hydrolase"/>
    <property type="match status" value="1"/>
</dbReference>
<feature type="domain" description="Carboxylesterase type B" evidence="2">
    <location>
        <begin position="54"/>
        <end position="473"/>
    </location>
</feature>
<dbReference type="PANTHER" id="PTHR45570:SF1">
    <property type="entry name" value="CARBOXYLIC ESTER HYDROLASE"/>
    <property type="match status" value="1"/>
</dbReference>
<dbReference type="AlphaFoldDB" id="A0A167RPP7"/>
<evidence type="ECO:0000313" key="4">
    <source>
        <dbReference type="Proteomes" id="UP000076738"/>
    </source>
</evidence>
<gene>
    <name evidence="3" type="ORF">CALVIDRAFT_594663</name>
</gene>
<dbReference type="GO" id="GO:0016787">
    <property type="term" value="F:hydrolase activity"/>
    <property type="evidence" value="ECO:0007669"/>
    <property type="project" value="UniProtKB-KW"/>
</dbReference>
<dbReference type="EMBL" id="KV417267">
    <property type="protein sequence ID" value="KZP01141.1"/>
    <property type="molecule type" value="Genomic_DNA"/>
</dbReference>
<keyword evidence="1" id="KW-0732">Signal</keyword>
<evidence type="ECO:0000256" key="1">
    <source>
        <dbReference type="SAM" id="SignalP"/>
    </source>
</evidence>
<keyword evidence="3" id="KW-0378">Hydrolase</keyword>
<organism evidence="3 4">
    <name type="scientific">Calocera viscosa (strain TUFC12733)</name>
    <dbReference type="NCBI Taxonomy" id="1330018"/>
    <lineage>
        <taxon>Eukaryota</taxon>
        <taxon>Fungi</taxon>
        <taxon>Dikarya</taxon>
        <taxon>Basidiomycota</taxon>
        <taxon>Agaricomycotina</taxon>
        <taxon>Dacrymycetes</taxon>
        <taxon>Dacrymycetales</taxon>
        <taxon>Dacrymycetaceae</taxon>
        <taxon>Calocera</taxon>
    </lineage>
</organism>
<feature type="chain" id="PRO_5007892018" evidence="1">
    <location>
        <begin position="20"/>
        <end position="541"/>
    </location>
</feature>
<name>A0A167RPP7_CALVF</name>
<feature type="signal peptide" evidence="1">
    <location>
        <begin position="1"/>
        <end position="19"/>
    </location>
</feature>
<dbReference type="SUPFAM" id="SSF53474">
    <property type="entry name" value="alpha/beta-Hydrolases"/>
    <property type="match status" value="1"/>
</dbReference>
<evidence type="ECO:0000313" key="3">
    <source>
        <dbReference type="EMBL" id="KZP01141.1"/>
    </source>
</evidence>